<feature type="non-terminal residue" evidence="1">
    <location>
        <position position="1"/>
    </location>
</feature>
<sequence length="75" mass="8100">ACMALQNEDLAEGVVVITALSTLPFCCHEDLLTMSRAALVGVAESLNTKLPVALRISVSRTRTDVAIRNEIEFIV</sequence>
<protein>
    <submittedName>
        <fullName evidence="1">Uncharacterized protein</fullName>
    </submittedName>
</protein>
<evidence type="ECO:0000313" key="1">
    <source>
        <dbReference type="EMBL" id="KAJ7197282.1"/>
    </source>
</evidence>
<dbReference type="AlphaFoldDB" id="A0AAD6V1I0"/>
<organism evidence="1 2">
    <name type="scientific">Mycena pura</name>
    <dbReference type="NCBI Taxonomy" id="153505"/>
    <lineage>
        <taxon>Eukaryota</taxon>
        <taxon>Fungi</taxon>
        <taxon>Dikarya</taxon>
        <taxon>Basidiomycota</taxon>
        <taxon>Agaricomycotina</taxon>
        <taxon>Agaricomycetes</taxon>
        <taxon>Agaricomycetidae</taxon>
        <taxon>Agaricales</taxon>
        <taxon>Marasmiineae</taxon>
        <taxon>Mycenaceae</taxon>
        <taxon>Mycena</taxon>
    </lineage>
</organism>
<accession>A0AAD6V1I0</accession>
<dbReference type="Proteomes" id="UP001219525">
    <property type="component" value="Unassembled WGS sequence"/>
</dbReference>
<evidence type="ECO:0000313" key="2">
    <source>
        <dbReference type="Proteomes" id="UP001219525"/>
    </source>
</evidence>
<reference evidence="1" key="1">
    <citation type="submission" date="2023-03" db="EMBL/GenBank/DDBJ databases">
        <title>Massive genome expansion in bonnet fungi (Mycena s.s.) driven by repeated elements and novel gene families across ecological guilds.</title>
        <authorList>
            <consortium name="Lawrence Berkeley National Laboratory"/>
            <person name="Harder C.B."/>
            <person name="Miyauchi S."/>
            <person name="Viragh M."/>
            <person name="Kuo A."/>
            <person name="Thoen E."/>
            <person name="Andreopoulos B."/>
            <person name="Lu D."/>
            <person name="Skrede I."/>
            <person name="Drula E."/>
            <person name="Henrissat B."/>
            <person name="Morin E."/>
            <person name="Kohler A."/>
            <person name="Barry K."/>
            <person name="LaButti K."/>
            <person name="Morin E."/>
            <person name="Salamov A."/>
            <person name="Lipzen A."/>
            <person name="Mereny Z."/>
            <person name="Hegedus B."/>
            <person name="Baldrian P."/>
            <person name="Stursova M."/>
            <person name="Weitz H."/>
            <person name="Taylor A."/>
            <person name="Grigoriev I.V."/>
            <person name="Nagy L.G."/>
            <person name="Martin F."/>
            <person name="Kauserud H."/>
        </authorList>
    </citation>
    <scope>NUCLEOTIDE SEQUENCE</scope>
    <source>
        <strain evidence="1">9144</strain>
    </source>
</reference>
<feature type="non-terminal residue" evidence="1">
    <location>
        <position position="75"/>
    </location>
</feature>
<name>A0AAD6V1I0_9AGAR</name>
<proteinExistence type="predicted"/>
<keyword evidence="2" id="KW-1185">Reference proteome</keyword>
<comment type="caution">
    <text evidence="1">The sequence shown here is derived from an EMBL/GenBank/DDBJ whole genome shotgun (WGS) entry which is preliminary data.</text>
</comment>
<gene>
    <name evidence="1" type="ORF">GGX14DRAFT_341954</name>
</gene>
<dbReference type="EMBL" id="JARJCW010000079">
    <property type="protein sequence ID" value="KAJ7197282.1"/>
    <property type="molecule type" value="Genomic_DNA"/>
</dbReference>